<dbReference type="EMBL" id="JACGWV010000001">
    <property type="protein sequence ID" value="MBA8807703.1"/>
    <property type="molecule type" value="Genomic_DNA"/>
</dbReference>
<dbReference type="Proteomes" id="UP000540568">
    <property type="component" value="Unassembled WGS sequence"/>
</dbReference>
<evidence type="ECO:0000313" key="1">
    <source>
        <dbReference type="EMBL" id="MBA8807703.1"/>
    </source>
</evidence>
<dbReference type="Gene3D" id="2.40.10.10">
    <property type="entry name" value="Trypsin-like serine proteases"/>
    <property type="match status" value="2"/>
</dbReference>
<evidence type="ECO:0000313" key="2">
    <source>
        <dbReference type="Proteomes" id="UP000540568"/>
    </source>
</evidence>
<dbReference type="SUPFAM" id="SSF50494">
    <property type="entry name" value="Trypsin-like serine proteases"/>
    <property type="match status" value="1"/>
</dbReference>
<dbReference type="InterPro" id="IPR043504">
    <property type="entry name" value="Peptidase_S1_PA_chymotrypsin"/>
</dbReference>
<dbReference type="InterPro" id="IPR009003">
    <property type="entry name" value="Peptidase_S1_PA"/>
</dbReference>
<sequence>MPKDQITKYTAGDEPDLDALVAPPVSVEMVEFSEEVNDRFADHPDFGGVEFSRDRTEITVWWHGAPTAALTSIVAEAPVQAEVSSMEFSAAELTQAAQKLVEADLGAIDVVAAGPSPSGDRIDAVVAGADAQALGTIQEVLQESVEGIPVSFETGEATNLDLNRQYDTYGLGGARIRHLDGVFLTNYCSTGFAVYNPANPSQTGLMFANHCGPLGNDWTVYGGTDLPTYLIGSEVAEAPSDDGAIITHPGSQPYVYTGPWNSGSVAPIDSQATPAIGTEICYGGSYSGTTCGSFVTARPWTWQDPDGGGTIRGFQTERSGTIAAVGQGDSGGPGYIIASSGGTTLRYAAAIVSAGPISSEATCNGIDEGRFCGTTAWVTEPARIELATGWELQTF</sequence>
<accession>A0A7W3PDE6</accession>
<organism evidence="1 2">
    <name type="scientific">Promicromonospora sukumoe</name>
    <dbReference type="NCBI Taxonomy" id="88382"/>
    <lineage>
        <taxon>Bacteria</taxon>
        <taxon>Bacillati</taxon>
        <taxon>Actinomycetota</taxon>
        <taxon>Actinomycetes</taxon>
        <taxon>Micrococcales</taxon>
        <taxon>Promicromonosporaceae</taxon>
        <taxon>Promicromonospora</taxon>
    </lineage>
</organism>
<dbReference type="AlphaFoldDB" id="A0A7W3PDE6"/>
<proteinExistence type="predicted"/>
<gene>
    <name evidence="1" type="ORF">FHX71_001645</name>
</gene>
<keyword evidence="2" id="KW-1185">Reference proteome</keyword>
<comment type="caution">
    <text evidence="1">The sequence shown here is derived from an EMBL/GenBank/DDBJ whole genome shotgun (WGS) entry which is preliminary data.</text>
</comment>
<evidence type="ECO:0008006" key="3">
    <source>
        <dbReference type="Google" id="ProtNLM"/>
    </source>
</evidence>
<dbReference type="RefSeq" id="WP_182615232.1">
    <property type="nucleotide sequence ID" value="NZ_BAAATF010000007.1"/>
</dbReference>
<name>A0A7W3PDE6_9MICO</name>
<reference evidence="1 2" key="1">
    <citation type="submission" date="2020-07" db="EMBL/GenBank/DDBJ databases">
        <title>Sequencing the genomes of 1000 actinobacteria strains.</title>
        <authorList>
            <person name="Klenk H.-P."/>
        </authorList>
    </citation>
    <scope>NUCLEOTIDE SEQUENCE [LARGE SCALE GENOMIC DNA]</scope>
    <source>
        <strain evidence="1 2">DSM 44121</strain>
    </source>
</reference>
<protein>
    <recommendedName>
        <fullName evidence="3">Streptogrisin C</fullName>
    </recommendedName>
</protein>